<comment type="similarity">
    <text evidence="1 8 10">Belongs to the thiolase-like superfamily. Thiolase family.</text>
</comment>
<evidence type="ECO:0000313" key="14">
    <source>
        <dbReference type="Proteomes" id="UP000041625"/>
    </source>
</evidence>
<feature type="active site" description="Proton acceptor" evidence="8 9">
    <location>
        <position position="373"/>
    </location>
</feature>
<evidence type="ECO:0000256" key="1">
    <source>
        <dbReference type="ARBA" id="ARBA00010982"/>
    </source>
</evidence>
<keyword evidence="7 8" id="KW-0012">Acyltransferase</keyword>
<evidence type="ECO:0000259" key="11">
    <source>
        <dbReference type="Pfam" id="PF00108"/>
    </source>
</evidence>
<evidence type="ECO:0000313" key="13">
    <source>
        <dbReference type="EMBL" id="CDT52220.1"/>
    </source>
</evidence>
<dbReference type="GeneID" id="89594555"/>
<dbReference type="Pfam" id="PF00108">
    <property type="entry name" value="Thiolase_N"/>
    <property type="match status" value="1"/>
</dbReference>
<comment type="caution">
    <text evidence="13">The sequence shown here is derived from an EMBL/GenBank/DDBJ whole genome shotgun (WGS) entry which is preliminary data.</text>
</comment>
<dbReference type="InterPro" id="IPR020615">
    <property type="entry name" value="Thiolase_acyl_enz_int_AS"/>
</dbReference>
<feature type="domain" description="Thiolase N-terminal" evidence="11">
    <location>
        <begin position="4"/>
        <end position="254"/>
    </location>
</feature>
<dbReference type="InterPro" id="IPR020616">
    <property type="entry name" value="Thiolase_N"/>
</dbReference>
<dbReference type="InterPro" id="IPR016039">
    <property type="entry name" value="Thiolase-like"/>
</dbReference>
<dbReference type="HAMAP" id="MF_01620">
    <property type="entry name" value="FadA"/>
    <property type="match status" value="1"/>
</dbReference>
<dbReference type="FunFam" id="3.40.47.10:FF:000010">
    <property type="entry name" value="Acetyl-CoA acetyltransferase (Thiolase)"/>
    <property type="match status" value="1"/>
</dbReference>
<dbReference type="AlphaFoldDB" id="A0A0T7ECB2"/>
<dbReference type="NCBIfam" id="TIGR02445">
    <property type="entry name" value="fadA"/>
    <property type="match status" value="1"/>
</dbReference>
<dbReference type="NCBIfam" id="TIGR01930">
    <property type="entry name" value="AcCoA-C-Actrans"/>
    <property type="match status" value="1"/>
</dbReference>
<dbReference type="InterPro" id="IPR020613">
    <property type="entry name" value="Thiolase_CS"/>
</dbReference>
<keyword evidence="14" id="KW-1185">Reference proteome</keyword>
<keyword evidence="4 8" id="KW-0276">Fatty acid metabolism</keyword>
<reference evidence="13 14" key="1">
    <citation type="submission" date="2014-06" db="EMBL/GenBank/DDBJ databases">
        <authorList>
            <person name="Le Roux F."/>
        </authorList>
    </citation>
    <scope>NUCLEOTIDE SEQUENCE [LARGE SCALE GENOMIC DNA]</scope>
    <source>
        <strain evidence="13 14">J2-31</strain>
    </source>
</reference>
<evidence type="ECO:0000256" key="6">
    <source>
        <dbReference type="ARBA" id="ARBA00023098"/>
    </source>
</evidence>
<evidence type="ECO:0000259" key="12">
    <source>
        <dbReference type="Pfam" id="PF02803"/>
    </source>
</evidence>
<dbReference type="PIRSF" id="PIRSF000429">
    <property type="entry name" value="Ac-CoA_Ac_transf"/>
    <property type="match status" value="1"/>
</dbReference>
<evidence type="ECO:0000256" key="4">
    <source>
        <dbReference type="ARBA" id="ARBA00022832"/>
    </source>
</evidence>
<evidence type="ECO:0000256" key="3">
    <source>
        <dbReference type="ARBA" id="ARBA00022679"/>
    </source>
</evidence>
<feature type="domain" description="Thiolase C-terminal" evidence="12">
    <location>
        <begin position="262"/>
        <end position="386"/>
    </location>
</feature>
<dbReference type="GO" id="GO:0010124">
    <property type="term" value="P:phenylacetate catabolic process"/>
    <property type="evidence" value="ECO:0007669"/>
    <property type="project" value="TreeGrafter"/>
</dbReference>
<dbReference type="Pfam" id="PF02803">
    <property type="entry name" value="Thiolase_C"/>
    <property type="match status" value="1"/>
</dbReference>
<dbReference type="GO" id="GO:0003988">
    <property type="term" value="F:acetyl-CoA C-acyltransferase activity"/>
    <property type="evidence" value="ECO:0007669"/>
    <property type="project" value="UniProtKB-UniRule"/>
</dbReference>
<proteinExistence type="inferred from homology"/>
<organism evidence="13 14">
    <name type="scientific">Vibrio coralliirubri</name>
    <dbReference type="NCBI Taxonomy" id="1516159"/>
    <lineage>
        <taxon>Bacteria</taxon>
        <taxon>Pseudomonadati</taxon>
        <taxon>Pseudomonadota</taxon>
        <taxon>Gammaproteobacteria</taxon>
        <taxon>Vibrionales</taxon>
        <taxon>Vibrionaceae</taxon>
        <taxon>Vibrio</taxon>
    </lineage>
</organism>
<evidence type="ECO:0000256" key="10">
    <source>
        <dbReference type="RuleBase" id="RU003557"/>
    </source>
</evidence>
<dbReference type="Proteomes" id="UP000041625">
    <property type="component" value="Unassembled WGS sequence"/>
</dbReference>
<dbReference type="InterPro" id="IPR002155">
    <property type="entry name" value="Thiolase"/>
</dbReference>
<dbReference type="RefSeq" id="WP_017058821.1">
    <property type="nucleotide sequence ID" value="NZ_AP025470.1"/>
</dbReference>
<keyword evidence="5 8" id="KW-0442">Lipid degradation</keyword>
<evidence type="ECO:0000256" key="2">
    <source>
        <dbReference type="ARBA" id="ARBA00022490"/>
    </source>
</evidence>
<protein>
    <recommendedName>
        <fullName evidence="8">3-ketoacyl-CoA thiolase</fullName>
        <ecNumber evidence="8">2.3.1.16</ecNumber>
    </recommendedName>
    <alternativeName>
        <fullName evidence="8">Acetyl-CoA acyltransferase</fullName>
    </alternativeName>
    <alternativeName>
        <fullName evidence="8">Beta-ketothiolase</fullName>
    </alternativeName>
    <alternativeName>
        <fullName evidence="8">Fatty acid oxidation complex subunit beta</fullName>
    </alternativeName>
</protein>
<dbReference type="GeneID" id="93898522"/>
<evidence type="ECO:0000256" key="7">
    <source>
        <dbReference type="ARBA" id="ARBA00023315"/>
    </source>
</evidence>
<dbReference type="InterPro" id="IPR012805">
    <property type="entry name" value="FadA"/>
</dbReference>
<accession>A0A0T7CV43</accession>
<dbReference type="PROSITE" id="PS00098">
    <property type="entry name" value="THIOLASE_1"/>
    <property type="match status" value="1"/>
</dbReference>
<dbReference type="InterPro" id="IPR020617">
    <property type="entry name" value="Thiolase_C"/>
</dbReference>
<evidence type="ECO:0000256" key="9">
    <source>
        <dbReference type="PIRSR" id="PIRSR000429-1"/>
    </source>
</evidence>
<feature type="active site" description="Acyl-thioester intermediate" evidence="8 9">
    <location>
        <position position="91"/>
    </location>
</feature>
<dbReference type="SUPFAM" id="SSF53901">
    <property type="entry name" value="Thiolase-like"/>
    <property type="match status" value="2"/>
</dbReference>
<comment type="function">
    <text evidence="8">Catalyzes the final step of fatty acid oxidation in which acetyl-CoA is released and the CoA ester of a fatty acid two carbons shorter is formed.</text>
</comment>
<dbReference type="PANTHER" id="PTHR43853">
    <property type="entry name" value="3-KETOACYL-COA THIOLASE, PEROXISOMAL"/>
    <property type="match status" value="1"/>
</dbReference>
<gene>
    <name evidence="8 13" type="primary">fadA</name>
    <name evidence="13" type="ORF">VCR31J2_120005</name>
</gene>
<comment type="subunit">
    <text evidence="8">Heterotetramer of two alpha chains (FadB) and two beta chains (FadA).</text>
</comment>
<name>A0A0T7ECB2_9VIBR</name>
<sequence>MKNVVVVDCLRTPMGRSKGGAFRHTRAEDLSAHLMKGILERNPEVNPVEIEDIYWGCVQQTLEQGFNVARNAALLAGLPIEIGAVTVNRLCGSSMQALHDATRSIMVGDAEICLIGGVEHMGHVPMNHGVDFHPGMSKHVAKAAGMMGLTAEMLGKMHGISREDQDAFAARSHARAQAATVEGRFKNEILPTEAHAADGSLFTLDYDEVIRPETTVEGLSQLRPVFDPANGTVTAGTSSALSDGASAMLIMSEEKANALGLKIRARVKSMAIAGCDPSIMGYGPVPATQKALKRAGLTIEDMGVIELNEAFAAQSLPCAKDLGLLDVVDEKVNLNGGAIALGHPLGCSGSRISTTLINLMEAQDVKYGLATMCIGLGQGIATVFERP</sequence>
<dbReference type="PROSITE" id="PS00737">
    <property type="entry name" value="THIOLASE_2"/>
    <property type="match status" value="1"/>
</dbReference>
<dbReference type="PANTHER" id="PTHR43853:SF11">
    <property type="entry name" value="3-KETOACYL-COA THIOLASE FADA"/>
    <property type="match status" value="1"/>
</dbReference>
<feature type="active site" description="Proton acceptor" evidence="8 9">
    <location>
        <position position="343"/>
    </location>
</feature>
<dbReference type="EC" id="2.3.1.16" evidence="8"/>
<evidence type="ECO:0000256" key="5">
    <source>
        <dbReference type="ARBA" id="ARBA00022963"/>
    </source>
</evidence>
<comment type="catalytic activity">
    <reaction evidence="8">
        <text>an acyl-CoA + acetyl-CoA = a 3-oxoacyl-CoA + CoA</text>
        <dbReference type="Rhea" id="RHEA:21564"/>
        <dbReference type="ChEBI" id="CHEBI:57287"/>
        <dbReference type="ChEBI" id="CHEBI:57288"/>
        <dbReference type="ChEBI" id="CHEBI:58342"/>
        <dbReference type="ChEBI" id="CHEBI:90726"/>
        <dbReference type="EC" id="2.3.1.16"/>
    </reaction>
</comment>
<dbReference type="GO" id="GO:0006635">
    <property type="term" value="P:fatty acid beta-oxidation"/>
    <property type="evidence" value="ECO:0007669"/>
    <property type="project" value="UniProtKB-UniRule"/>
</dbReference>
<keyword evidence="3 8" id="KW-0808">Transferase</keyword>
<keyword evidence="2 8" id="KW-0963">Cytoplasm</keyword>
<dbReference type="EMBL" id="CCKJ01000024">
    <property type="protein sequence ID" value="CDT52220.1"/>
    <property type="molecule type" value="Genomic_DNA"/>
</dbReference>
<dbReference type="Gene3D" id="3.40.47.10">
    <property type="match status" value="2"/>
</dbReference>
<dbReference type="CDD" id="cd00751">
    <property type="entry name" value="thiolase"/>
    <property type="match status" value="1"/>
</dbReference>
<evidence type="ECO:0000256" key="8">
    <source>
        <dbReference type="HAMAP-Rule" id="MF_01620"/>
    </source>
</evidence>
<dbReference type="InterPro" id="IPR020610">
    <property type="entry name" value="Thiolase_AS"/>
</dbReference>
<dbReference type="NCBIfam" id="NF006510">
    <property type="entry name" value="PRK08947.1"/>
    <property type="match status" value="1"/>
</dbReference>
<accession>A0A0T7ECB2</accession>
<dbReference type="InterPro" id="IPR050215">
    <property type="entry name" value="Thiolase-like_sf_Thiolase"/>
</dbReference>
<dbReference type="GO" id="GO:0005737">
    <property type="term" value="C:cytoplasm"/>
    <property type="evidence" value="ECO:0007669"/>
    <property type="project" value="UniProtKB-SubCell"/>
</dbReference>
<dbReference type="PROSITE" id="PS00099">
    <property type="entry name" value="THIOLASE_3"/>
    <property type="match status" value="1"/>
</dbReference>
<comment type="subcellular location">
    <subcellularLocation>
        <location evidence="8">Cytoplasm</location>
    </subcellularLocation>
</comment>
<keyword evidence="6 8" id="KW-0443">Lipid metabolism</keyword>
<comment type="pathway">
    <text evidence="8">Lipid metabolism; fatty acid beta-oxidation.</text>
</comment>